<feature type="region of interest" description="Disordered" evidence="1">
    <location>
        <begin position="1"/>
        <end position="35"/>
    </location>
</feature>
<dbReference type="Proteomes" id="UP000324222">
    <property type="component" value="Unassembled WGS sequence"/>
</dbReference>
<protein>
    <submittedName>
        <fullName evidence="2">Uncharacterized protein</fullName>
    </submittedName>
</protein>
<dbReference type="EMBL" id="VSRR010001792">
    <property type="protein sequence ID" value="MPC27710.1"/>
    <property type="molecule type" value="Genomic_DNA"/>
</dbReference>
<dbReference type="AlphaFoldDB" id="A0A5B7E1D4"/>
<sequence length="61" mass="7135">MCCHRKLEADAADTNIDERQTRRETKTKDSKTHPRHYIQVSYSTINAFTVTNNSRNNHSEL</sequence>
<name>A0A5B7E1D4_PORTR</name>
<comment type="caution">
    <text evidence="2">The sequence shown here is derived from an EMBL/GenBank/DDBJ whole genome shotgun (WGS) entry which is preliminary data.</text>
</comment>
<evidence type="ECO:0000256" key="1">
    <source>
        <dbReference type="SAM" id="MobiDB-lite"/>
    </source>
</evidence>
<gene>
    <name evidence="2" type="ORF">E2C01_020889</name>
</gene>
<evidence type="ECO:0000313" key="2">
    <source>
        <dbReference type="EMBL" id="MPC27710.1"/>
    </source>
</evidence>
<organism evidence="2 3">
    <name type="scientific">Portunus trituberculatus</name>
    <name type="common">Swimming crab</name>
    <name type="synonym">Neptunus trituberculatus</name>
    <dbReference type="NCBI Taxonomy" id="210409"/>
    <lineage>
        <taxon>Eukaryota</taxon>
        <taxon>Metazoa</taxon>
        <taxon>Ecdysozoa</taxon>
        <taxon>Arthropoda</taxon>
        <taxon>Crustacea</taxon>
        <taxon>Multicrustacea</taxon>
        <taxon>Malacostraca</taxon>
        <taxon>Eumalacostraca</taxon>
        <taxon>Eucarida</taxon>
        <taxon>Decapoda</taxon>
        <taxon>Pleocyemata</taxon>
        <taxon>Brachyura</taxon>
        <taxon>Eubrachyura</taxon>
        <taxon>Portunoidea</taxon>
        <taxon>Portunidae</taxon>
        <taxon>Portuninae</taxon>
        <taxon>Portunus</taxon>
    </lineage>
</organism>
<keyword evidence="3" id="KW-1185">Reference proteome</keyword>
<accession>A0A5B7E1D4</accession>
<reference evidence="2 3" key="1">
    <citation type="submission" date="2019-05" db="EMBL/GenBank/DDBJ databases">
        <title>Another draft genome of Portunus trituberculatus and its Hox gene families provides insights of decapod evolution.</title>
        <authorList>
            <person name="Jeong J.-H."/>
            <person name="Song I."/>
            <person name="Kim S."/>
            <person name="Choi T."/>
            <person name="Kim D."/>
            <person name="Ryu S."/>
            <person name="Kim W."/>
        </authorList>
    </citation>
    <scope>NUCLEOTIDE SEQUENCE [LARGE SCALE GENOMIC DNA]</scope>
    <source>
        <tissue evidence="2">Muscle</tissue>
    </source>
</reference>
<evidence type="ECO:0000313" key="3">
    <source>
        <dbReference type="Proteomes" id="UP000324222"/>
    </source>
</evidence>
<proteinExistence type="predicted"/>
<feature type="compositionally biased region" description="Basic and acidic residues" evidence="1">
    <location>
        <begin position="16"/>
        <end position="32"/>
    </location>
</feature>